<reference evidence="6 7" key="1">
    <citation type="submission" date="2016-10" db="EMBL/GenBank/DDBJ databases">
        <authorList>
            <person name="de Groot N.N."/>
        </authorList>
    </citation>
    <scope>NUCLEOTIDE SEQUENCE [LARGE SCALE GENOMIC DNA]</scope>
    <source>
        <strain evidence="6 7">DSM 11363</strain>
    </source>
</reference>
<dbReference type="Proteomes" id="UP000182332">
    <property type="component" value="Unassembled WGS sequence"/>
</dbReference>
<dbReference type="Gene3D" id="1.10.1070.20">
    <property type="match status" value="1"/>
</dbReference>
<protein>
    <submittedName>
        <fullName evidence="6">Serine/threonine-protein kinase HipA</fullName>
    </submittedName>
</protein>
<dbReference type="Pfam" id="PF07804">
    <property type="entry name" value="HipA_C"/>
    <property type="match status" value="1"/>
</dbReference>
<feature type="domain" description="HipA-like C-terminal" evidence="4">
    <location>
        <begin position="149"/>
        <end position="370"/>
    </location>
</feature>
<evidence type="ECO:0000259" key="5">
    <source>
        <dbReference type="Pfam" id="PF13657"/>
    </source>
</evidence>
<dbReference type="EMBL" id="FOHW01000029">
    <property type="protein sequence ID" value="SET86935.1"/>
    <property type="molecule type" value="Genomic_DNA"/>
</dbReference>
<feature type="domain" description="HipA N-terminal subdomain 1" evidence="5">
    <location>
        <begin position="8"/>
        <end position="103"/>
    </location>
</feature>
<evidence type="ECO:0000313" key="7">
    <source>
        <dbReference type="Proteomes" id="UP000182332"/>
    </source>
</evidence>
<dbReference type="Pfam" id="PF13657">
    <property type="entry name" value="Couple_hipA"/>
    <property type="match status" value="1"/>
</dbReference>
<evidence type="ECO:0000259" key="4">
    <source>
        <dbReference type="Pfam" id="PF07804"/>
    </source>
</evidence>
<proteinExistence type="inferred from homology"/>
<dbReference type="GO" id="GO:0004674">
    <property type="term" value="F:protein serine/threonine kinase activity"/>
    <property type="evidence" value="ECO:0007669"/>
    <property type="project" value="TreeGrafter"/>
</dbReference>
<dbReference type="GO" id="GO:0005829">
    <property type="term" value="C:cytosol"/>
    <property type="evidence" value="ECO:0007669"/>
    <property type="project" value="TreeGrafter"/>
</dbReference>
<evidence type="ECO:0000256" key="2">
    <source>
        <dbReference type="ARBA" id="ARBA00022679"/>
    </source>
</evidence>
<dbReference type="InterPro" id="IPR012893">
    <property type="entry name" value="HipA-like_C"/>
</dbReference>
<keyword evidence="3 6" id="KW-0418">Kinase</keyword>
<organism evidence="6 7">
    <name type="scientific">Pseudomonas graminis</name>
    <dbReference type="NCBI Taxonomy" id="158627"/>
    <lineage>
        <taxon>Bacteria</taxon>
        <taxon>Pseudomonadati</taxon>
        <taxon>Pseudomonadota</taxon>
        <taxon>Gammaproteobacteria</taxon>
        <taxon>Pseudomonadales</taxon>
        <taxon>Pseudomonadaceae</taxon>
        <taxon>Pseudomonas</taxon>
    </lineage>
</organism>
<evidence type="ECO:0000256" key="1">
    <source>
        <dbReference type="ARBA" id="ARBA00010164"/>
    </source>
</evidence>
<name>A0A1I0HRZ9_9PSED</name>
<dbReference type="PANTHER" id="PTHR37419">
    <property type="entry name" value="SERINE/THREONINE-PROTEIN KINASE TOXIN HIPA"/>
    <property type="match status" value="1"/>
</dbReference>
<keyword evidence="2" id="KW-0808">Transferase</keyword>
<gene>
    <name evidence="6" type="ORF">SAMN05216197_12951</name>
</gene>
<sequence>MRPLDRVRIFTPDGESGALSTSESGDYLFRYGLDASPASQISLTMGVRDAAYVSRSLHPVFQMNLPEGFVLEQLRNRLAKTTPINPMLLMALTGSGSPVGRVAVASPMIDELLGRSGPVPGRSLGQILSWDGAQDLFAELVDQYILRTGISGVQPKVIVPDSDFVSDPKATLLMPELIVKSGRADFPGLAVNEFVCMDAARRACMPVPEFYLSDNRQLFVMRRFDRDADQRAIGFEDMAVLMGLGTEQKYDSSYENIAKAIRLFCAPEHVRDSLDQFFDIVALSCMVGNGDAHLKNFGLLYRDPLGADARLAPAYDIVNTTAYIKDDALALRLDGSKSLFGSRLGILTLASTCDIRKPNVRIARLIAAVQASLQENASLNPHAPHVFEAIEHAVERYAQTFKV</sequence>
<dbReference type="InterPro" id="IPR052028">
    <property type="entry name" value="HipA_Ser/Thr_kinase"/>
</dbReference>
<accession>A0A1I0HRZ9</accession>
<evidence type="ECO:0000313" key="6">
    <source>
        <dbReference type="EMBL" id="SET86935.1"/>
    </source>
</evidence>
<dbReference type="InterPro" id="IPR017508">
    <property type="entry name" value="HipA_N1"/>
</dbReference>
<dbReference type="AlphaFoldDB" id="A0A1I0HRZ9"/>
<comment type="similarity">
    <text evidence="1">Belongs to the HipA Ser/Thr kinase family.</text>
</comment>
<evidence type="ECO:0000256" key="3">
    <source>
        <dbReference type="ARBA" id="ARBA00022777"/>
    </source>
</evidence>
<dbReference type="PANTHER" id="PTHR37419:SF1">
    <property type="entry name" value="SERINE_THREONINE-PROTEIN KINASE TOXIN HIPA"/>
    <property type="match status" value="1"/>
</dbReference>